<dbReference type="GO" id="GO:0005763">
    <property type="term" value="C:mitochondrial small ribosomal subunit"/>
    <property type="evidence" value="ECO:0007669"/>
    <property type="project" value="TreeGrafter"/>
</dbReference>
<keyword evidence="6" id="KW-0687">Ribonucleoprotein</keyword>
<keyword evidence="10" id="KW-1185">Reference proteome</keyword>
<evidence type="ECO:0000256" key="1">
    <source>
        <dbReference type="ARBA" id="ARBA00004173"/>
    </source>
</evidence>
<dbReference type="GO" id="GO:0042030">
    <property type="term" value="F:ATPase inhibitor activity"/>
    <property type="evidence" value="ECO:0007669"/>
    <property type="project" value="InterPro"/>
</dbReference>
<proteinExistence type="inferred from homology"/>
<comment type="subcellular location">
    <subcellularLocation>
        <location evidence="1">Mitochondrion</location>
    </subcellularLocation>
</comment>
<evidence type="ECO:0000256" key="5">
    <source>
        <dbReference type="ARBA" id="ARBA00023128"/>
    </source>
</evidence>
<dbReference type="OrthoDB" id="21463at2759"/>
<organism evidence="9 10">
    <name type="scientific">Candidozyma pseudohaemuli</name>
    <dbReference type="NCBI Taxonomy" id="418784"/>
    <lineage>
        <taxon>Eukaryota</taxon>
        <taxon>Fungi</taxon>
        <taxon>Dikarya</taxon>
        <taxon>Ascomycota</taxon>
        <taxon>Saccharomycotina</taxon>
        <taxon>Pichiomycetes</taxon>
        <taxon>Metschnikowiaceae</taxon>
        <taxon>Candidozyma</taxon>
    </lineage>
</organism>
<dbReference type="Gene3D" id="1.20.5.500">
    <property type="entry name" value="Single helix bin"/>
    <property type="match status" value="1"/>
</dbReference>
<protein>
    <recommendedName>
        <fullName evidence="7">Small ribosomal subunit protein bS18m</fullName>
    </recommendedName>
</protein>
<dbReference type="STRING" id="418784.A0A2P7YX85"/>
<name>A0A2P7YX85_9ASCO</name>
<dbReference type="VEuPathDB" id="FungiDB:C7M61_000209"/>
<evidence type="ECO:0000256" key="4">
    <source>
        <dbReference type="ARBA" id="ARBA00022980"/>
    </source>
</evidence>
<sequence length="266" mass="30317">MLRSTILRNAPVRTLAVGRVLNKSKALPSTPEMKSREAWTESTNDDSFITKTVVGMARNIQETSKPPVLISRSFQKNFDFGATYDPFDFTADKVAIENKRRSKKTPGLLNYDKGAHDPFVKAGINPLDLYMMPEVLSRFVSLTGQILPREKTRCNPQNQKKLSIAIKRARMLGIMPTEHKHSRFTPFRILQLAARNTASVRAFSISRRAMVEGPSKTDSFKERENAQEGAYIKKHEAEKLAKLRERLEEQKKVVDKLEQDLKDLKN</sequence>
<gene>
    <name evidence="9" type="ORF">C7M61_000209</name>
</gene>
<comment type="similarity">
    <text evidence="3">Belongs to the ATPase inhibitor family.</text>
</comment>
<dbReference type="InterPro" id="IPR036870">
    <property type="entry name" value="Ribosomal_bS18_sf"/>
</dbReference>
<dbReference type="Pfam" id="PF04568">
    <property type="entry name" value="IATP"/>
    <property type="match status" value="1"/>
</dbReference>
<dbReference type="PANTHER" id="PTHR13479">
    <property type="entry name" value="30S RIBOSOMAL PROTEIN S18"/>
    <property type="match status" value="1"/>
</dbReference>
<dbReference type="InterPro" id="IPR007648">
    <property type="entry name" value="ATPase_inhibitor_mt"/>
</dbReference>
<dbReference type="PRINTS" id="PR00974">
    <property type="entry name" value="RIBOSOMALS18"/>
</dbReference>
<evidence type="ECO:0000256" key="6">
    <source>
        <dbReference type="ARBA" id="ARBA00023274"/>
    </source>
</evidence>
<reference evidence="9 10" key="1">
    <citation type="submission" date="2018-03" db="EMBL/GenBank/DDBJ databases">
        <title>Candida pseudohaemulonii genome assembly and annotation.</title>
        <authorList>
            <person name="Munoz J.F."/>
            <person name="Gade L.G."/>
            <person name="Chow N.A."/>
            <person name="Litvintseva A.P."/>
            <person name="Loparev V.N."/>
            <person name="Cuomo C.A."/>
        </authorList>
    </citation>
    <scope>NUCLEOTIDE SEQUENCE [LARGE SCALE GENOMIC DNA]</scope>
    <source>
        <strain evidence="9 10">B12108</strain>
    </source>
</reference>
<comment type="similarity">
    <text evidence="2">Belongs to the bacterial ribosomal protein bS18 family.</text>
</comment>
<dbReference type="SUPFAM" id="SSF46911">
    <property type="entry name" value="Ribosomal protein S18"/>
    <property type="match status" value="1"/>
</dbReference>
<dbReference type="RefSeq" id="XP_024715261.1">
    <property type="nucleotide sequence ID" value="XM_024855662.1"/>
</dbReference>
<dbReference type="PANTHER" id="PTHR13479:SF40">
    <property type="entry name" value="SMALL RIBOSOMAL SUBUNIT PROTEIN BS18M"/>
    <property type="match status" value="1"/>
</dbReference>
<evidence type="ECO:0000256" key="7">
    <source>
        <dbReference type="ARBA" id="ARBA00035264"/>
    </source>
</evidence>
<dbReference type="GO" id="GO:0070181">
    <property type="term" value="F:small ribosomal subunit rRNA binding"/>
    <property type="evidence" value="ECO:0007669"/>
    <property type="project" value="TreeGrafter"/>
</dbReference>
<evidence type="ECO:0000313" key="9">
    <source>
        <dbReference type="EMBL" id="PSK40562.1"/>
    </source>
</evidence>
<dbReference type="EMBL" id="PYFQ01000001">
    <property type="protein sequence ID" value="PSK40562.1"/>
    <property type="molecule type" value="Genomic_DNA"/>
</dbReference>
<dbReference type="Gene3D" id="4.10.640.10">
    <property type="entry name" value="Ribosomal protein S18"/>
    <property type="match status" value="1"/>
</dbReference>
<feature type="coiled-coil region" evidence="8">
    <location>
        <begin position="233"/>
        <end position="264"/>
    </location>
</feature>
<keyword evidence="4 9" id="KW-0689">Ribosomal protein</keyword>
<evidence type="ECO:0000313" key="10">
    <source>
        <dbReference type="Proteomes" id="UP000241107"/>
    </source>
</evidence>
<keyword evidence="5" id="KW-0496">Mitochondrion</keyword>
<comment type="caution">
    <text evidence="9">The sequence shown here is derived from an EMBL/GenBank/DDBJ whole genome shotgun (WGS) entry which is preliminary data.</text>
</comment>
<accession>A0A2P7YX85</accession>
<dbReference type="Proteomes" id="UP000241107">
    <property type="component" value="Unassembled WGS sequence"/>
</dbReference>
<dbReference type="AlphaFoldDB" id="A0A2P7YX85"/>
<evidence type="ECO:0000256" key="8">
    <source>
        <dbReference type="SAM" id="Coils"/>
    </source>
</evidence>
<dbReference type="GO" id="GO:0032543">
    <property type="term" value="P:mitochondrial translation"/>
    <property type="evidence" value="ECO:0007669"/>
    <property type="project" value="TreeGrafter"/>
</dbReference>
<dbReference type="InterPro" id="IPR001648">
    <property type="entry name" value="Ribosomal_bS18"/>
</dbReference>
<evidence type="ECO:0000256" key="3">
    <source>
        <dbReference type="ARBA" id="ARBA00010901"/>
    </source>
</evidence>
<dbReference type="GO" id="GO:0003735">
    <property type="term" value="F:structural constituent of ribosome"/>
    <property type="evidence" value="ECO:0007669"/>
    <property type="project" value="InterPro"/>
</dbReference>
<dbReference type="Pfam" id="PF01084">
    <property type="entry name" value="Ribosomal_S18"/>
    <property type="match status" value="1"/>
</dbReference>
<dbReference type="GeneID" id="36563602"/>
<evidence type="ECO:0000256" key="2">
    <source>
        <dbReference type="ARBA" id="ARBA00005589"/>
    </source>
</evidence>
<keyword evidence="8" id="KW-0175">Coiled coil</keyword>